<gene>
    <name evidence="7" type="primary">rplI</name>
    <name evidence="9" type="ORF">BLITH_0460</name>
</gene>
<accession>A0A2T5GB18</accession>
<dbReference type="AlphaFoldDB" id="A0A2T5GB18"/>
<organism evidence="9 10">
    <name type="scientific">Brockia lithotrophica</name>
    <dbReference type="NCBI Taxonomy" id="933949"/>
    <lineage>
        <taxon>Bacteria</taxon>
        <taxon>Bacillati</taxon>
        <taxon>Bacillota</taxon>
        <taxon>Bacilli</taxon>
        <taxon>Bacillales</taxon>
        <taxon>Bacillales Family X. Incertae Sedis</taxon>
        <taxon>Brockia</taxon>
    </lineage>
</organism>
<dbReference type="Pfam" id="PF01281">
    <property type="entry name" value="Ribosomal_L9_N"/>
    <property type="match status" value="1"/>
</dbReference>
<keyword evidence="4 7" id="KW-0689">Ribosomal protein</keyword>
<dbReference type="GO" id="GO:0019843">
    <property type="term" value="F:rRNA binding"/>
    <property type="evidence" value="ECO:0007669"/>
    <property type="project" value="UniProtKB-UniRule"/>
</dbReference>
<dbReference type="SUPFAM" id="SSF55653">
    <property type="entry name" value="Ribosomal protein L9 C-domain"/>
    <property type="match status" value="1"/>
</dbReference>
<name>A0A2T5GB18_9BACL</name>
<dbReference type="Gene3D" id="3.10.430.100">
    <property type="entry name" value="Ribosomal protein L9, C-terminal domain"/>
    <property type="match status" value="1"/>
</dbReference>
<evidence type="ECO:0000256" key="4">
    <source>
        <dbReference type="ARBA" id="ARBA00022980"/>
    </source>
</evidence>
<dbReference type="InterPro" id="IPR036935">
    <property type="entry name" value="Ribosomal_bL9_N_sf"/>
</dbReference>
<evidence type="ECO:0000256" key="3">
    <source>
        <dbReference type="ARBA" id="ARBA00022884"/>
    </source>
</evidence>
<comment type="function">
    <text evidence="7">Binds to the 23S rRNA.</text>
</comment>
<reference evidence="9 10" key="1">
    <citation type="submission" date="2017-08" db="EMBL/GenBank/DDBJ databases">
        <title>Burning lignite coal seam in the remote Altai Mountains harbors a hydrogen-driven thermophilic microbial community.</title>
        <authorList>
            <person name="Kadnikov V.V."/>
            <person name="Mardanov A.V."/>
            <person name="Ivasenko D."/>
            <person name="Beletsky A.V."/>
            <person name="Karnachuk O.V."/>
            <person name="Ravin N.V."/>
        </authorList>
    </citation>
    <scope>NUCLEOTIDE SEQUENCE [LARGE SCALE GENOMIC DNA]</scope>
    <source>
        <strain evidence="9">AL31</strain>
    </source>
</reference>
<dbReference type="Proteomes" id="UP000244016">
    <property type="component" value="Unassembled WGS sequence"/>
</dbReference>
<dbReference type="GO" id="GO:1990904">
    <property type="term" value="C:ribonucleoprotein complex"/>
    <property type="evidence" value="ECO:0007669"/>
    <property type="project" value="UniProtKB-KW"/>
</dbReference>
<dbReference type="Gene3D" id="3.40.5.10">
    <property type="entry name" value="Ribosomal protein L9, N-terminal domain"/>
    <property type="match status" value="1"/>
</dbReference>
<dbReference type="EMBL" id="PEBW01000001">
    <property type="protein sequence ID" value="PTQ53380.1"/>
    <property type="molecule type" value="Genomic_DNA"/>
</dbReference>
<sequence length="165" mass="18459">MRKRLPEGKAGGMDVKVVFLADVPGHGRKGEVKDVSDGFARNFLFPRKLAEPATEGVLRHLAHEREKHEQGEARKRKAALERKKALEDFTLRIPVRLGEAGRLHGAVTSQMIADALRNRGIDVEKRQILLEHPIRHPGAYVVPVKLYAEITAELRVEVVPEGEGR</sequence>
<comment type="similarity">
    <text evidence="1 7">Belongs to the bacterial ribosomal protein bL9 family.</text>
</comment>
<keyword evidence="2 7" id="KW-0699">rRNA-binding</keyword>
<dbReference type="GO" id="GO:0005840">
    <property type="term" value="C:ribosome"/>
    <property type="evidence" value="ECO:0007669"/>
    <property type="project" value="UniProtKB-KW"/>
</dbReference>
<evidence type="ECO:0000313" key="10">
    <source>
        <dbReference type="Proteomes" id="UP000244016"/>
    </source>
</evidence>
<evidence type="ECO:0000256" key="6">
    <source>
        <dbReference type="ARBA" id="ARBA00035292"/>
    </source>
</evidence>
<dbReference type="GO" id="GO:0003735">
    <property type="term" value="F:structural constituent of ribosome"/>
    <property type="evidence" value="ECO:0007669"/>
    <property type="project" value="InterPro"/>
</dbReference>
<dbReference type="GO" id="GO:0006412">
    <property type="term" value="P:translation"/>
    <property type="evidence" value="ECO:0007669"/>
    <property type="project" value="UniProtKB-UniRule"/>
</dbReference>
<evidence type="ECO:0000256" key="5">
    <source>
        <dbReference type="ARBA" id="ARBA00023274"/>
    </source>
</evidence>
<proteinExistence type="inferred from homology"/>
<keyword evidence="5 7" id="KW-0687">Ribonucleoprotein</keyword>
<keyword evidence="3 7" id="KW-0694">RNA-binding</keyword>
<dbReference type="InterPro" id="IPR020594">
    <property type="entry name" value="Ribosomal_bL9_bac/chp"/>
</dbReference>
<evidence type="ECO:0000256" key="1">
    <source>
        <dbReference type="ARBA" id="ARBA00010605"/>
    </source>
</evidence>
<dbReference type="InterPro" id="IPR036791">
    <property type="entry name" value="Ribosomal_bL9_C_sf"/>
</dbReference>
<protein>
    <recommendedName>
        <fullName evidence="6 7">Large ribosomal subunit protein bL9</fullName>
    </recommendedName>
</protein>
<evidence type="ECO:0000313" key="9">
    <source>
        <dbReference type="EMBL" id="PTQ53380.1"/>
    </source>
</evidence>
<dbReference type="PROSITE" id="PS00651">
    <property type="entry name" value="RIBOSOMAL_L9"/>
    <property type="match status" value="1"/>
</dbReference>
<evidence type="ECO:0000259" key="8">
    <source>
        <dbReference type="PROSITE" id="PS00651"/>
    </source>
</evidence>
<dbReference type="SUPFAM" id="SSF55658">
    <property type="entry name" value="L9 N-domain-like"/>
    <property type="match status" value="1"/>
</dbReference>
<dbReference type="NCBIfam" id="TIGR00158">
    <property type="entry name" value="L9"/>
    <property type="match status" value="1"/>
</dbReference>
<dbReference type="InterPro" id="IPR009027">
    <property type="entry name" value="Ribosomal_bL9/RNase_H1_N"/>
</dbReference>
<dbReference type="InterPro" id="IPR020069">
    <property type="entry name" value="Ribosomal_bL9_C"/>
</dbReference>
<dbReference type="PANTHER" id="PTHR21368">
    <property type="entry name" value="50S RIBOSOMAL PROTEIN L9"/>
    <property type="match status" value="1"/>
</dbReference>
<evidence type="ECO:0000256" key="7">
    <source>
        <dbReference type="HAMAP-Rule" id="MF_00503"/>
    </source>
</evidence>
<dbReference type="InterPro" id="IPR020070">
    <property type="entry name" value="Ribosomal_bL9_N"/>
</dbReference>
<dbReference type="HAMAP" id="MF_00503">
    <property type="entry name" value="Ribosomal_bL9"/>
    <property type="match status" value="1"/>
</dbReference>
<feature type="domain" description="Ribosomal protein L9" evidence="8">
    <location>
        <begin position="27"/>
        <end position="54"/>
    </location>
</feature>
<comment type="caution">
    <text evidence="9">The sequence shown here is derived from an EMBL/GenBank/DDBJ whole genome shotgun (WGS) entry which is preliminary data.</text>
</comment>
<evidence type="ECO:0000256" key="2">
    <source>
        <dbReference type="ARBA" id="ARBA00022730"/>
    </source>
</evidence>
<dbReference type="Pfam" id="PF03948">
    <property type="entry name" value="Ribosomal_L9_C"/>
    <property type="match status" value="1"/>
</dbReference>
<dbReference type="InterPro" id="IPR000244">
    <property type="entry name" value="Ribosomal_bL9"/>
</dbReference>